<gene>
    <name evidence="1" type="ORF">CJOHNSTONI_LOCUS9126</name>
</gene>
<dbReference type="EMBL" id="CAKAEH010001803">
    <property type="protein sequence ID" value="CAG9539534.1"/>
    <property type="molecule type" value="Genomic_DNA"/>
</dbReference>
<keyword evidence="2" id="KW-1185">Reference proteome</keyword>
<protein>
    <submittedName>
        <fullName evidence="1">Uncharacterized protein</fullName>
    </submittedName>
</protein>
<name>A0A8J2Q920_9BILA</name>
<evidence type="ECO:0000313" key="2">
    <source>
        <dbReference type="Proteomes" id="UP000746747"/>
    </source>
</evidence>
<comment type="caution">
    <text evidence="1">The sequence shown here is derived from an EMBL/GenBank/DDBJ whole genome shotgun (WGS) entry which is preliminary data.</text>
</comment>
<proteinExistence type="predicted"/>
<reference evidence="1" key="1">
    <citation type="submission" date="2021-09" db="EMBL/GenBank/DDBJ databases">
        <authorList>
            <consortium name="Pathogen Informatics"/>
        </authorList>
    </citation>
    <scope>NUCLEOTIDE SEQUENCE</scope>
</reference>
<organism evidence="1 2">
    <name type="scientific">Cercopithifilaria johnstoni</name>
    <dbReference type="NCBI Taxonomy" id="2874296"/>
    <lineage>
        <taxon>Eukaryota</taxon>
        <taxon>Metazoa</taxon>
        <taxon>Ecdysozoa</taxon>
        <taxon>Nematoda</taxon>
        <taxon>Chromadorea</taxon>
        <taxon>Rhabditida</taxon>
        <taxon>Spirurina</taxon>
        <taxon>Spiruromorpha</taxon>
        <taxon>Filarioidea</taxon>
        <taxon>Onchocercidae</taxon>
        <taxon>Cercopithifilaria</taxon>
    </lineage>
</organism>
<sequence>MFQPFVHPFVFIPSKDEILLLQCSQHSITSTILLHSSNHYHSQHRHRIRPTDGTKGRGNGICVIGGTVDDKAGLERAAEIDIK</sequence>
<dbReference type="Proteomes" id="UP000746747">
    <property type="component" value="Unassembled WGS sequence"/>
</dbReference>
<dbReference type="AlphaFoldDB" id="A0A8J2Q920"/>
<evidence type="ECO:0000313" key="1">
    <source>
        <dbReference type="EMBL" id="CAG9539534.1"/>
    </source>
</evidence>
<accession>A0A8J2Q920</accession>